<dbReference type="Proteomes" id="UP000591626">
    <property type="component" value="Unassembled WGS sequence"/>
</dbReference>
<reference evidence="4 5" key="1">
    <citation type="submission" date="2020-03" db="EMBL/GenBank/DDBJ databases">
        <title>Draft genome sequences of bacterial isolates from the female urobiome.</title>
        <authorList>
            <person name="Miller-Ensminger T."/>
            <person name="Wolfe A.J."/>
            <person name="Putonti C."/>
        </authorList>
    </citation>
    <scope>NUCLEOTIDE SEQUENCE [LARGE SCALE GENOMIC DNA]</scope>
    <source>
        <strain evidence="4 5">UMB8490</strain>
    </source>
</reference>
<evidence type="ECO:0000313" key="5">
    <source>
        <dbReference type="Proteomes" id="UP000591626"/>
    </source>
</evidence>
<keyword evidence="1" id="KW-0472">Membrane</keyword>
<feature type="transmembrane region" description="Helical" evidence="1">
    <location>
        <begin position="245"/>
        <end position="265"/>
    </location>
</feature>
<feature type="domain" description="Htaa" evidence="3">
    <location>
        <begin position="36"/>
        <end position="205"/>
    </location>
</feature>
<dbReference type="InterPro" id="IPR007331">
    <property type="entry name" value="Htaa"/>
</dbReference>
<dbReference type="RefSeq" id="WP_167617571.1">
    <property type="nucleotide sequence ID" value="NZ_JAAUVV010000043.1"/>
</dbReference>
<keyword evidence="2" id="KW-0732">Signal</keyword>
<feature type="chain" id="PRO_5042975170" description="Htaa domain-containing protein" evidence="2">
    <location>
        <begin position="26"/>
        <end position="280"/>
    </location>
</feature>
<keyword evidence="1" id="KW-0812">Transmembrane</keyword>
<name>A0AAP6XR22_9CORY</name>
<comment type="caution">
    <text evidence="4">The sequence shown here is derived from an EMBL/GenBank/DDBJ whole genome shotgun (WGS) entry which is preliminary data.</text>
</comment>
<dbReference type="Pfam" id="PF04213">
    <property type="entry name" value="HtaA"/>
    <property type="match status" value="1"/>
</dbReference>
<dbReference type="AlphaFoldDB" id="A0AAP6XR22"/>
<gene>
    <name evidence="4" type="ORF">HC138_11865</name>
</gene>
<feature type="signal peptide" evidence="2">
    <location>
        <begin position="1"/>
        <end position="25"/>
    </location>
</feature>
<evidence type="ECO:0000259" key="3">
    <source>
        <dbReference type="Pfam" id="PF04213"/>
    </source>
</evidence>
<evidence type="ECO:0000256" key="2">
    <source>
        <dbReference type="SAM" id="SignalP"/>
    </source>
</evidence>
<accession>A0AAP6XR22</accession>
<organism evidence="4 5">
    <name type="scientific">Corynebacterium coyleae</name>
    <dbReference type="NCBI Taxonomy" id="53374"/>
    <lineage>
        <taxon>Bacteria</taxon>
        <taxon>Bacillati</taxon>
        <taxon>Actinomycetota</taxon>
        <taxon>Actinomycetes</taxon>
        <taxon>Mycobacteriales</taxon>
        <taxon>Corynebacteriaceae</taxon>
        <taxon>Corynebacterium</taxon>
    </lineage>
</organism>
<protein>
    <recommendedName>
        <fullName evidence="3">Htaa domain-containing protein</fullName>
    </recommendedName>
</protein>
<sequence>MRKTAALCTATTVVLSALITPVANAETPVGSGVEASGTVTWPIKASFLRYVQGIAGGEIHTAGGTKAITDTKGKVTGFEFPVNPRSTVVEQDRTVVDLEGSLHFYGHAGLGKGGTWGLNLRYDDLKILVTESTTAAITADYIVEGGLPGARAERKVADDATLATFTLPRPITATVGGGYTAEVTPTLAAGGAASLLNYDEGTTLNDGRLNLTLAFHSKGSAPTPTLSEEQQFKAQGSAAADAKTIGIAGALLAVLALLGAGAAWFSGLIPGLPPAPALSL</sequence>
<dbReference type="EMBL" id="JAAUVV010000043">
    <property type="protein sequence ID" value="NJJ05022.1"/>
    <property type="molecule type" value="Genomic_DNA"/>
</dbReference>
<proteinExistence type="predicted"/>
<evidence type="ECO:0000313" key="4">
    <source>
        <dbReference type="EMBL" id="NJJ05022.1"/>
    </source>
</evidence>
<evidence type="ECO:0000256" key="1">
    <source>
        <dbReference type="SAM" id="Phobius"/>
    </source>
</evidence>
<keyword evidence="1" id="KW-1133">Transmembrane helix</keyword>